<sequence length="283" mass="28852">MRAALLSLGALALPLVAATEVDVCDAETNLCLSGLLERDDPAWLCEEVTPENVIGQEMVPSCATAQDVVSACECILYDSDFCEEEPEPTTTAGGSDPEPTTTDDTEEPPATTVTVGPTGGSGPETTAPPETTMWTTSTITTTRTYTITSCPPEITRCPGGGVPIVTSEVIITTTVCPVTDGPEPTFVPPPAQPSYGNHTLPSIEPSKQPENPAVPPAETGSAGPQVPPPAETKSFGTITVPTAKPPTPTGAIPEPPIVTAGAGRVVAGFSVAIAVAGVFAALF</sequence>
<feature type="region of interest" description="Disordered" evidence="1">
    <location>
        <begin position="182"/>
        <end position="252"/>
    </location>
</feature>
<feature type="signal peptide" evidence="3">
    <location>
        <begin position="1"/>
        <end position="18"/>
    </location>
</feature>
<dbReference type="HOGENOM" id="CLU_983532_0_0_1"/>
<feature type="chain" id="PRO_5003408865" description="Cell wall protein" evidence="3">
    <location>
        <begin position="19"/>
        <end position="283"/>
    </location>
</feature>
<evidence type="ECO:0000313" key="4">
    <source>
        <dbReference type="EMBL" id="EGS21650.1"/>
    </source>
</evidence>
<evidence type="ECO:0000313" key="5">
    <source>
        <dbReference type="Proteomes" id="UP000008066"/>
    </source>
</evidence>
<name>G0S6P8_CHATD</name>
<keyword evidence="2" id="KW-0812">Transmembrane</keyword>
<dbReference type="OMA" id="VSACECI"/>
<evidence type="ECO:0000256" key="2">
    <source>
        <dbReference type="SAM" id="Phobius"/>
    </source>
</evidence>
<dbReference type="Proteomes" id="UP000008066">
    <property type="component" value="Unassembled WGS sequence"/>
</dbReference>
<organism evidence="5">
    <name type="scientific">Chaetomium thermophilum (strain DSM 1495 / CBS 144.50 / IMI 039719)</name>
    <name type="common">Thermochaetoides thermophila</name>
    <dbReference type="NCBI Taxonomy" id="759272"/>
    <lineage>
        <taxon>Eukaryota</taxon>
        <taxon>Fungi</taxon>
        <taxon>Dikarya</taxon>
        <taxon>Ascomycota</taxon>
        <taxon>Pezizomycotina</taxon>
        <taxon>Sordariomycetes</taxon>
        <taxon>Sordariomycetidae</taxon>
        <taxon>Sordariales</taxon>
        <taxon>Chaetomiaceae</taxon>
        <taxon>Thermochaetoides</taxon>
    </lineage>
</organism>
<keyword evidence="2" id="KW-1133">Transmembrane helix</keyword>
<feature type="compositionally biased region" description="Low complexity" evidence="1">
    <location>
        <begin position="123"/>
        <end position="140"/>
    </location>
</feature>
<dbReference type="EMBL" id="GL988041">
    <property type="protein sequence ID" value="EGS21650.1"/>
    <property type="molecule type" value="Genomic_DNA"/>
</dbReference>
<keyword evidence="2" id="KW-0472">Membrane</keyword>
<keyword evidence="5" id="KW-1185">Reference proteome</keyword>
<feature type="transmembrane region" description="Helical" evidence="2">
    <location>
        <begin position="262"/>
        <end position="282"/>
    </location>
</feature>
<dbReference type="GeneID" id="18257553"/>
<gene>
    <name evidence="4" type="ORF">CTHT_0035150</name>
</gene>
<feature type="region of interest" description="Disordered" evidence="1">
    <location>
        <begin position="85"/>
        <end position="140"/>
    </location>
</feature>
<evidence type="ECO:0008006" key="6">
    <source>
        <dbReference type="Google" id="ProtNLM"/>
    </source>
</evidence>
<reference evidence="4 5" key="1">
    <citation type="journal article" date="2011" name="Cell">
        <title>Insight into structure and assembly of the nuclear pore complex by utilizing the genome of a eukaryotic thermophile.</title>
        <authorList>
            <person name="Amlacher S."/>
            <person name="Sarges P."/>
            <person name="Flemming D."/>
            <person name="van Noort V."/>
            <person name="Kunze R."/>
            <person name="Devos D.P."/>
            <person name="Arumugam M."/>
            <person name="Bork P."/>
            <person name="Hurt E."/>
        </authorList>
    </citation>
    <scope>NUCLEOTIDE SEQUENCE [LARGE SCALE GENOMIC DNA]</scope>
    <source>
        <strain evidence="5">DSM 1495 / CBS 144.50 / IMI 039719</strain>
    </source>
</reference>
<dbReference type="RefSeq" id="XP_006693946.1">
    <property type="nucleotide sequence ID" value="XM_006693883.1"/>
</dbReference>
<evidence type="ECO:0000256" key="3">
    <source>
        <dbReference type="SAM" id="SignalP"/>
    </source>
</evidence>
<dbReference type="AlphaFoldDB" id="G0S6P8"/>
<accession>G0S6P8</accession>
<evidence type="ECO:0000256" key="1">
    <source>
        <dbReference type="SAM" id="MobiDB-lite"/>
    </source>
</evidence>
<dbReference type="KEGG" id="cthr:CTHT_0035150"/>
<proteinExistence type="predicted"/>
<feature type="compositionally biased region" description="Pro residues" evidence="1">
    <location>
        <begin position="243"/>
        <end position="252"/>
    </location>
</feature>
<protein>
    <recommendedName>
        <fullName evidence="6">Cell wall protein</fullName>
    </recommendedName>
</protein>
<keyword evidence="3" id="KW-0732">Signal</keyword>